<evidence type="ECO:0000256" key="6">
    <source>
        <dbReference type="RuleBase" id="RU367155"/>
    </source>
</evidence>
<sequence length="380" mass="42209">MQSMMCFKNNSGISLAQPAQASSAPWWIGSQPVHGESFSHFQNLSGVQNNGDASLTDASGHQNVHAAVDHMTPSWPTMQEKTNGGGDSPKFLMIPDKDSGKWQKNHQRSTTISLQSPSSFQGCFELGLGQSMVCSNYPYVDQFYGLFATYDTQAMHGQMLLPLNMKAEGPIYVNAKQYNGIVRRRKARVKAEMKNKLVKSRKPYLHESRHLHAMRRPRGCGGRFLNTKRDTNVQNVEPGNSKHAAYPSASPSSENFQSDSGNMNSASCGSSMSGSEVTSMYSLGGNNDRFLSIDRDHPFLYHRPISSMMGGDHGPGFPFQVGQGSRWLPRPPEGLRRRARRRSQVDERRTGWSLLLSGCHEKAIHSWLLPAVGQVSHQPW</sequence>
<dbReference type="PRINTS" id="PR00616">
    <property type="entry name" value="CCAATSUBUNTB"/>
</dbReference>
<evidence type="ECO:0000256" key="2">
    <source>
        <dbReference type="ARBA" id="ARBA00023015"/>
    </source>
</evidence>
<comment type="subunit">
    <text evidence="6">Heterotrimer.</text>
</comment>
<proteinExistence type="inferred from homology"/>
<protein>
    <recommendedName>
        <fullName evidence="6">Nuclear transcription factor Y subunit</fullName>
    </recommendedName>
</protein>
<dbReference type="SMART" id="SM00521">
    <property type="entry name" value="CBF"/>
    <property type="match status" value="1"/>
</dbReference>
<keyword evidence="5 6" id="KW-0539">Nucleus</keyword>
<evidence type="ECO:0000313" key="8">
    <source>
        <dbReference type="EMBL" id="KAK8961570.1"/>
    </source>
</evidence>
<dbReference type="InterPro" id="IPR001289">
    <property type="entry name" value="NFYA"/>
</dbReference>
<keyword evidence="9" id="KW-1185">Reference proteome</keyword>
<name>A0ABR2MBN7_9ASPA</name>
<feature type="compositionally biased region" description="Polar residues" evidence="7">
    <location>
        <begin position="249"/>
        <end position="259"/>
    </location>
</feature>
<keyword evidence="2 6" id="KW-0805">Transcription regulation</keyword>
<feature type="compositionally biased region" description="Low complexity" evidence="7">
    <location>
        <begin position="260"/>
        <end position="276"/>
    </location>
</feature>
<evidence type="ECO:0000256" key="1">
    <source>
        <dbReference type="ARBA" id="ARBA00004123"/>
    </source>
</evidence>
<feature type="region of interest" description="Disordered" evidence="7">
    <location>
        <begin position="322"/>
        <end position="344"/>
    </location>
</feature>
<organism evidence="8 9">
    <name type="scientific">Platanthera guangdongensis</name>
    <dbReference type="NCBI Taxonomy" id="2320717"/>
    <lineage>
        <taxon>Eukaryota</taxon>
        <taxon>Viridiplantae</taxon>
        <taxon>Streptophyta</taxon>
        <taxon>Embryophyta</taxon>
        <taxon>Tracheophyta</taxon>
        <taxon>Spermatophyta</taxon>
        <taxon>Magnoliopsida</taxon>
        <taxon>Liliopsida</taxon>
        <taxon>Asparagales</taxon>
        <taxon>Orchidaceae</taxon>
        <taxon>Orchidoideae</taxon>
        <taxon>Orchideae</taxon>
        <taxon>Orchidinae</taxon>
        <taxon>Platanthera</taxon>
    </lineage>
</organism>
<evidence type="ECO:0000313" key="9">
    <source>
        <dbReference type="Proteomes" id="UP001412067"/>
    </source>
</evidence>
<evidence type="ECO:0000256" key="5">
    <source>
        <dbReference type="ARBA" id="ARBA00023242"/>
    </source>
</evidence>
<dbReference type="Pfam" id="PF02045">
    <property type="entry name" value="CBFB_NFYA"/>
    <property type="match status" value="1"/>
</dbReference>
<dbReference type="EMBL" id="JBBWWR010000009">
    <property type="protein sequence ID" value="KAK8961570.1"/>
    <property type="molecule type" value="Genomic_DNA"/>
</dbReference>
<evidence type="ECO:0000256" key="7">
    <source>
        <dbReference type="SAM" id="MobiDB-lite"/>
    </source>
</evidence>
<comment type="similarity">
    <text evidence="6">Belongs to the NFYA/HAP2 subunit family.</text>
</comment>
<feature type="region of interest" description="Disordered" evidence="7">
    <location>
        <begin position="232"/>
        <end position="276"/>
    </location>
</feature>
<dbReference type="Gene3D" id="6.10.250.2430">
    <property type="match status" value="1"/>
</dbReference>
<keyword evidence="4 6" id="KW-0804">Transcription</keyword>
<reference evidence="8 9" key="1">
    <citation type="journal article" date="2022" name="Nat. Plants">
        <title>Genomes of leafy and leafless Platanthera orchids illuminate the evolution of mycoheterotrophy.</title>
        <authorList>
            <person name="Li M.H."/>
            <person name="Liu K.W."/>
            <person name="Li Z."/>
            <person name="Lu H.C."/>
            <person name="Ye Q.L."/>
            <person name="Zhang D."/>
            <person name="Wang J.Y."/>
            <person name="Li Y.F."/>
            <person name="Zhong Z.M."/>
            <person name="Liu X."/>
            <person name="Yu X."/>
            <person name="Liu D.K."/>
            <person name="Tu X.D."/>
            <person name="Liu B."/>
            <person name="Hao Y."/>
            <person name="Liao X.Y."/>
            <person name="Jiang Y.T."/>
            <person name="Sun W.H."/>
            <person name="Chen J."/>
            <person name="Chen Y.Q."/>
            <person name="Ai Y."/>
            <person name="Zhai J.W."/>
            <person name="Wu S.S."/>
            <person name="Zhou Z."/>
            <person name="Hsiao Y.Y."/>
            <person name="Wu W.L."/>
            <person name="Chen Y.Y."/>
            <person name="Lin Y.F."/>
            <person name="Hsu J.L."/>
            <person name="Li C.Y."/>
            <person name="Wang Z.W."/>
            <person name="Zhao X."/>
            <person name="Zhong W.Y."/>
            <person name="Ma X.K."/>
            <person name="Ma L."/>
            <person name="Huang J."/>
            <person name="Chen G.Z."/>
            <person name="Huang M.Z."/>
            <person name="Huang L."/>
            <person name="Peng D.H."/>
            <person name="Luo Y.B."/>
            <person name="Zou S.Q."/>
            <person name="Chen S.P."/>
            <person name="Lan S."/>
            <person name="Tsai W.C."/>
            <person name="Van de Peer Y."/>
            <person name="Liu Z.J."/>
        </authorList>
    </citation>
    <scope>NUCLEOTIDE SEQUENCE [LARGE SCALE GENOMIC DNA]</scope>
    <source>
        <strain evidence="8">Lor288</strain>
    </source>
</reference>
<dbReference type="PANTHER" id="PTHR12632">
    <property type="entry name" value="TRANSCRIPTION FACTOR NF-Y ALPHA-RELATED"/>
    <property type="match status" value="1"/>
</dbReference>
<evidence type="ECO:0000256" key="3">
    <source>
        <dbReference type="ARBA" id="ARBA00023125"/>
    </source>
</evidence>
<gene>
    <name evidence="8" type="primary">NFYA10</name>
    <name evidence="8" type="ORF">KSP40_PGU015207</name>
</gene>
<dbReference type="PROSITE" id="PS51152">
    <property type="entry name" value="NFYA_HAP2_2"/>
    <property type="match status" value="1"/>
</dbReference>
<accession>A0ABR2MBN7</accession>
<keyword evidence="3 6" id="KW-0238">DNA-binding</keyword>
<comment type="caution">
    <text evidence="8">The sequence shown here is derived from an EMBL/GenBank/DDBJ whole genome shotgun (WGS) entry which is preliminary data.</text>
</comment>
<dbReference type="Proteomes" id="UP001412067">
    <property type="component" value="Unassembled WGS sequence"/>
</dbReference>
<evidence type="ECO:0000256" key="4">
    <source>
        <dbReference type="ARBA" id="ARBA00023163"/>
    </source>
</evidence>
<comment type="subcellular location">
    <subcellularLocation>
        <location evidence="1 6">Nucleus</location>
    </subcellularLocation>
</comment>
<comment type="function">
    <text evidence="6">Component of the sequence-specific heterotrimeric transcription factor (NF-Y) which specifically recognizes a 5'-CCAAT-3' box motif found in the promoters of its target genes.</text>
</comment>